<dbReference type="AlphaFoldDB" id="A0A9D1UR36"/>
<reference evidence="1" key="2">
    <citation type="submission" date="2021-04" db="EMBL/GenBank/DDBJ databases">
        <authorList>
            <person name="Gilroy R."/>
        </authorList>
    </citation>
    <scope>NUCLEOTIDE SEQUENCE</scope>
    <source>
        <strain evidence="1">4376</strain>
    </source>
</reference>
<protein>
    <submittedName>
        <fullName evidence="1">Uncharacterized protein</fullName>
    </submittedName>
</protein>
<organism evidence="1 2">
    <name type="scientific">Candidatus Corynebacterium gallistercoris</name>
    <dbReference type="NCBI Taxonomy" id="2838530"/>
    <lineage>
        <taxon>Bacteria</taxon>
        <taxon>Bacillati</taxon>
        <taxon>Actinomycetota</taxon>
        <taxon>Actinomycetes</taxon>
        <taxon>Mycobacteriales</taxon>
        <taxon>Corynebacteriaceae</taxon>
        <taxon>Corynebacterium</taxon>
    </lineage>
</organism>
<gene>
    <name evidence="1" type="ORF">H9867_04020</name>
</gene>
<evidence type="ECO:0000313" key="1">
    <source>
        <dbReference type="EMBL" id="HIW95640.1"/>
    </source>
</evidence>
<name>A0A9D1UR36_9CORY</name>
<evidence type="ECO:0000313" key="2">
    <source>
        <dbReference type="Proteomes" id="UP000824189"/>
    </source>
</evidence>
<accession>A0A9D1UR36</accession>
<sequence length="212" mass="24103">MLRQLGPQKSVRVDELKRAGYSNYQLRTRFSRALTGVYVPGRSVNPVVDFKGEDLYVLDAAERARAYHLANPRAVIAGFGALALANMKYFADEQPTLALTKSPRDDRQFFPALELDIPGNRLHTRQDRWGTPQAKLWTPDLSNPTLRAVRPMIACAQVIAALESGDERAVVPWEIPQCFQPWETEVRQIQVMDATLRTQPIEWRRGGTRSWN</sequence>
<reference evidence="1" key="1">
    <citation type="journal article" date="2021" name="PeerJ">
        <title>Extensive microbial diversity within the chicken gut microbiome revealed by metagenomics and culture.</title>
        <authorList>
            <person name="Gilroy R."/>
            <person name="Ravi A."/>
            <person name="Getino M."/>
            <person name="Pursley I."/>
            <person name="Horton D.L."/>
            <person name="Alikhan N.F."/>
            <person name="Baker D."/>
            <person name="Gharbi K."/>
            <person name="Hall N."/>
            <person name="Watson M."/>
            <person name="Adriaenssens E.M."/>
            <person name="Foster-Nyarko E."/>
            <person name="Jarju S."/>
            <person name="Secka A."/>
            <person name="Antonio M."/>
            <person name="Oren A."/>
            <person name="Chaudhuri R.R."/>
            <person name="La Ragione R."/>
            <person name="Hildebrand F."/>
            <person name="Pallen M.J."/>
        </authorList>
    </citation>
    <scope>NUCLEOTIDE SEQUENCE</scope>
    <source>
        <strain evidence="1">4376</strain>
    </source>
</reference>
<proteinExistence type="predicted"/>
<dbReference type="Proteomes" id="UP000824189">
    <property type="component" value="Unassembled WGS sequence"/>
</dbReference>
<dbReference type="EMBL" id="DXFZ01000047">
    <property type="protein sequence ID" value="HIW95640.1"/>
    <property type="molecule type" value="Genomic_DNA"/>
</dbReference>
<comment type="caution">
    <text evidence="1">The sequence shown here is derived from an EMBL/GenBank/DDBJ whole genome shotgun (WGS) entry which is preliminary data.</text>
</comment>